<organism evidence="1 2">
    <name type="scientific">Flavobacterium luminosum</name>
    <dbReference type="NCBI Taxonomy" id="2949086"/>
    <lineage>
        <taxon>Bacteria</taxon>
        <taxon>Pseudomonadati</taxon>
        <taxon>Bacteroidota</taxon>
        <taxon>Flavobacteriia</taxon>
        <taxon>Flavobacteriales</taxon>
        <taxon>Flavobacteriaceae</taxon>
        <taxon>Flavobacterium</taxon>
    </lineage>
</organism>
<accession>A0ABT0TNV0</accession>
<dbReference type="InterPro" id="IPR023198">
    <property type="entry name" value="PGP-like_dom2"/>
</dbReference>
<name>A0ABT0TNV0_9FLAO</name>
<evidence type="ECO:0000313" key="2">
    <source>
        <dbReference type="Proteomes" id="UP001317191"/>
    </source>
</evidence>
<reference evidence="1 2" key="1">
    <citation type="submission" date="2022-05" db="EMBL/GenBank/DDBJ databases">
        <title>Flavobacterium sp., isolated from activated sludge.</title>
        <authorList>
            <person name="Ran Q."/>
        </authorList>
    </citation>
    <scope>NUCLEOTIDE SEQUENCE [LARGE SCALE GENOMIC DNA]</scope>
    <source>
        <strain evidence="1 2">HXWNR70</strain>
    </source>
</reference>
<dbReference type="InterPro" id="IPR052550">
    <property type="entry name" value="Pyrimidine_5'-ntase_YjjG"/>
</dbReference>
<dbReference type="SFLD" id="SFLDG01129">
    <property type="entry name" value="C1.5:_HAD__Beta-PGM__Phosphata"/>
    <property type="match status" value="1"/>
</dbReference>
<dbReference type="InterPro" id="IPR006439">
    <property type="entry name" value="HAD-SF_hydro_IA"/>
</dbReference>
<dbReference type="SUPFAM" id="SSF56784">
    <property type="entry name" value="HAD-like"/>
    <property type="match status" value="1"/>
</dbReference>
<dbReference type="RefSeq" id="WP_250592582.1">
    <property type="nucleotide sequence ID" value="NZ_JAMLJM010000004.1"/>
</dbReference>
<proteinExistence type="predicted"/>
<sequence length="228" mass="26029">MFQGINHIFFDLDHTLWDFDRNSESAFEIILKETLPEVSPKDFVRVYVPINQSCWKLYQNDLITHEELRYKRLKDSFESLGISVSDALIHKIADDYIAHLPNSNHLFEGCIETLEYLYEKYTLHIITNGFASVQFKKLENSGIHHFFTTVTHSEIAGVKKPHAGIFELALAQAQASKEESVMIGDCLDADIGGASNFGMQSILFNSGDVFIDEEIFQISELSQLKELF</sequence>
<protein>
    <submittedName>
        <fullName evidence="1">YjjG family noncanonical pyrimidine nucleotidase</fullName>
    </submittedName>
</protein>
<dbReference type="Proteomes" id="UP001317191">
    <property type="component" value="Unassembled WGS sequence"/>
</dbReference>
<dbReference type="InterPro" id="IPR036412">
    <property type="entry name" value="HAD-like_sf"/>
</dbReference>
<dbReference type="EMBL" id="JAMLJM010000004">
    <property type="protein sequence ID" value="MCL9809182.1"/>
    <property type="molecule type" value="Genomic_DNA"/>
</dbReference>
<dbReference type="PANTHER" id="PTHR47478">
    <property type="match status" value="1"/>
</dbReference>
<dbReference type="SFLD" id="SFLDS00003">
    <property type="entry name" value="Haloacid_Dehalogenase"/>
    <property type="match status" value="1"/>
</dbReference>
<dbReference type="Gene3D" id="3.40.50.1000">
    <property type="entry name" value="HAD superfamily/HAD-like"/>
    <property type="match status" value="1"/>
</dbReference>
<comment type="caution">
    <text evidence="1">The sequence shown here is derived from an EMBL/GenBank/DDBJ whole genome shotgun (WGS) entry which is preliminary data.</text>
</comment>
<dbReference type="Gene3D" id="1.10.150.240">
    <property type="entry name" value="Putative phosphatase, domain 2"/>
    <property type="match status" value="1"/>
</dbReference>
<dbReference type="Pfam" id="PF13419">
    <property type="entry name" value="HAD_2"/>
    <property type="match status" value="1"/>
</dbReference>
<gene>
    <name evidence="1" type="ORF">NAT50_07395</name>
</gene>
<dbReference type="InterPro" id="IPR011951">
    <property type="entry name" value="HAD-SF_hydro_IA_YjjG/PynA"/>
</dbReference>
<dbReference type="NCBIfam" id="TIGR02254">
    <property type="entry name" value="YjjG_YfnB"/>
    <property type="match status" value="1"/>
</dbReference>
<dbReference type="InterPro" id="IPR023214">
    <property type="entry name" value="HAD_sf"/>
</dbReference>
<dbReference type="PANTHER" id="PTHR47478:SF1">
    <property type="entry name" value="PYRIMIDINE 5'-NUCLEOTIDASE YJJG"/>
    <property type="match status" value="1"/>
</dbReference>
<keyword evidence="2" id="KW-1185">Reference proteome</keyword>
<dbReference type="InterPro" id="IPR041492">
    <property type="entry name" value="HAD_2"/>
</dbReference>
<evidence type="ECO:0000313" key="1">
    <source>
        <dbReference type="EMBL" id="MCL9809182.1"/>
    </source>
</evidence>
<dbReference type="NCBIfam" id="TIGR01549">
    <property type="entry name" value="HAD-SF-IA-v1"/>
    <property type="match status" value="1"/>
</dbReference>